<feature type="region of interest" description="Disordered" evidence="4">
    <location>
        <begin position="1658"/>
        <end position="1704"/>
    </location>
</feature>
<reference evidence="5" key="1">
    <citation type="submission" date="2022-08" db="UniProtKB">
        <authorList>
            <consortium name="EnsemblMetazoa"/>
        </authorList>
    </citation>
    <scope>IDENTIFICATION</scope>
    <source>
        <strain evidence="5">EBRO</strain>
    </source>
</reference>
<dbReference type="SMART" id="SM00239">
    <property type="entry name" value="C2"/>
    <property type="match status" value="1"/>
</dbReference>
<dbReference type="Pfam" id="PF00168">
    <property type="entry name" value="C2"/>
    <property type="match status" value="1"/>
</dbReference>
<dbReference type="SUPFAM" id="SSF49562">
    <property type="entry name" value="C2 domain (Calcium/lipid-binding domain, CaLB)"/>
    <property type="match status" value="1"/>
</dbReference>
<dbReference type="SMART" id="SM00323">
    <property type="entry name" value="RasGAP"/>
    <property type="match status" value="1"/>
</dbReference>
<dbReference type="Gene3D" id="1.10.506.10">
    <property type="entry name" value="GTPase Activation - p120gap, domain 1"/>
    <property type="match status" value="2"/>
</dbReference>
<keyword evidence="1" id="KW-0343">GTPase activation</keyword>
<feature type="compositionally biased region" description="Low complexity" evidence="4">
    <location>
        <begin position="1830"/>
        <end position="1845"/>
    </location>
</feature>
<dbReference type="InterPro" id="IPR008936">
    <property type="entry name" value="Rho_GTPase_activation_prot"/>
</dbReference>
<evidence type="ECO:0000256" key="1">
    <source>
        <dbReference type="ARBA" id="ARBA00022468"/>
    </source>
</evidence>
<proteinExistence type="predicted"/>
<evidence type="ECO:0000313" key="5">
    <source>
        <dbReference type="EnsemblMetazoa" id="AATE000869-PA.1"/>
    </source>
</evidence>
<dbReference type="PROSITE" id="PS50004">
    <property type="entry name" value="C2"/>
    <property type="match status" value="1"/>
</dbReference>
<dbReference type="CDD" id="cd13262">
    <property type="entry name" value="PH_RasSynGAP-like"/>
    <property type="match status" value="1"/>
</dbReference>
<evidence type="ECO:0000256" key="2">
    <source>
        <dbReference type="ARBA" id="ARBA00022553"/>
    </source>
</evidence>
<protein>
    <submittedName>
        <fullName evidence="5">Uncharacterized protein</fullName>
    </submittedName>
</protein>
<feature type="region of interest" description="Disordered" evidence="4">
    <location>
        <begin position="1596"/>
        <end position="1615"/>
    </location>
</feature>
<dbReference type="Gene3D" id="2.60.40.150">
    <property type="entry name" value="C2 domain"/>
    <property type="match status" value="1"/>
</dbReference>
<feature type="coiled-coil region" evidence="3">
    <location>
        <begin position="1718"/>
        <end position="1745"/>
    </location>
</feature>
<dbReference type="InterPro" id="IPR039360">
    <property type="entry name" value="Ras_GTPase"/>
</dbReference>
<evidence type="ECO:0000256" key="3">
    <source>
        <dbReference type="SAM" id="Coils"/>
    </source>
</evidence>
<feature type="region of interest" description="Disordered" evidence="4">
    <location>
        <begin position="1830"/>
        <end position="1854"/>
    </location>
</feature>
<dbReference type="STRING" id="41427.A0A182IKH8"/>
<feature type="region of interest" description="Disordered" evidence="4">
    <location>
        <begin position="950"/>
        <end position="974"/>
    </location>
</feature>
<dbReference type="PROSITE" id="PS50018">
    <property type="entry name" value="RAS_GTPASE_ACTIV_2"/>
    <property type="match status" value="1"/>
</dbReference>
<sequence length="1854" mass="203192">MFQMASETSLSSSSDTPRRRSTFYVSLAPSETPQTTKPTTSGLDNNDQVAASSDGSVQQALVNGNKKQRSVEHIYNPDLSAFSFDWSLNDSLNSSEVQTTSSSERENKLKRYGVVLNASVNIDDDETTCHQQRQQKQSNTSTPIRLTKSRSRGNILTNFPKGLPSVSQTLVIPVTSGGKWESSKKNQAAVVSNIIASPPVKEKSKTLPQNLSLANTFPPKSSFLLKSTPRISLNYSFDAATCVSMSGLALEPTRITSPSPKKSLNFIRRAHSTKLSRSNSLLKSLTSRCVNHGADTSNLLHVPVKELDNELLNRCLENPSKTDEMLKDLFICCKYEKEDENAVHSDTSYEKACRRGSAPSTPVLGQKTESTSRFTNFFSKRSFRSNPLKRTKSVTKLERSKRGQGGLRGSRSHESLLSNHAVMSTIDLSCVGAIGVVPVHASVLGRRHCFQIRGGPRGERYYSCGSRQERDLWIYSLRRSMAPNAEHMRRTDNSLKMWIYEAKSLAPKKRYFCEINLDKTLYGRTSVKLRTDLLFWGEYFDFPDVPELNVITVNVFREADKKKKRDKHILIGTVKIPIHEVTSRTFAEDWYQILAEKHDSISKSLSKEPVPTLRIKCRFQSIDILPLGVYQEFLDYLKGNYKKVCEMLEPIIGVKAKEDIGQALVLLMHAQGMAAAFLTDVVALDLLRVDDQRLTFRGNSLATKSMEAFLKLTGEQYLQDTLSAPIAEIIASDRDCEVDPLKANGSLSRQQQALRSAVKTVWTAISESSKNFPGQLRDCFATFRDRLQDLDRDDMADNLISASIFLRFLCPAILSPSLFNITNELPSARATRNLTLVAKTLQTLANFTRFQGKENFMEFLNDFLEQEAPRMKQFLYDISITEHTVQESILDWSGYIDQGKQLSILHSLLSETILKLPLEKQDEMHPLPTILEVITNAKETNNFVQNHQRIPQTQQQQQHQENLPPTSAKFSAIPSSSERGVIRGVLTPGSLEKNIFRYNDPTVRGLLAQPLSQHCTSSNGSLNHSQSTSSVSLASNSIQHNSVSSTNGTSGATAGIATVGRYYPSLQHHQKGCSSSGNEILSGSLRTYGSSVATSYYPASNLATNSLRSEKEKSPTLNSGMRASTLPRNNNHTASVLVGTGGGSESTSYTGVERETGTNSQTAGVANNLIQIGFDPTNPFNRKSPTPLLKSGTSTYGYHSASRNRNLNGSQMSLLSSSDLGKNALSLGIPHSDMLADGLTSTSTMPLAGTSNGMVSTTGASSNDPSNMPMSLEDLEDLLNYADEQKKLAGESVSCRSNSGGVDCNGATATGASIACIATSGGISSSSSSSASNAKDLTTGKGSNVSIGQISNICSSGYQSISTQSRNSSPVDLGGQRQIEYITNKVPPPRKLSTTFVGSITAGGGGLKYGAYAGRNFTSATPGSIDVLHHNHSTTLSATKTSSTCHNNNNQDPMYQMNNLAQYMNNNNNIECDASYNVVPSYLSSTTFGQQEQQQKQHGIQHALNGNIQNIGASKTVIGGLYGNDGGDAYLGSHHQNQRSDRVQPKHHAATAGIRGSGDSLHSESSSDEQFSNTTAENYRELDSLTSTTSRMTTGVVGGLYGRRTGSSRMPRTNPMIQYKRDDTAEARNFPLGGSSSSNSIFVNGHFRDHGFHNQRCQRRLSVESGRTLSDSSTDDTESGPSKPLNAHHLLHHPTPSGAAPSLQHHLNMPREYESKRRRNANKSVEQCEREIQRLQASLDSMRQKLEMSDPKEGVKDELEEISHHSDSKIRSIIGRLLTMEEELRQEQYKMSLALSHKQRVIEAQGQQIAALDAANNRLLSALSSLQNRYENQSNQSDDTTTSSSHPNAGASSC</sequence>
<dbReference type="SUPFAM" id="SSF48350">
    <property type="entry name" value="GTPase activation domain, GAP"/>
    <property type="match status" value="1"/>
</dbReference>
<feature type="compositionally biased region" description="Polar residues" evidence="4">
    <location>
        <begin position="29"/>
        <end position="56"/>
    </location>
</feature>
<dbReference type="InterPro" id="IPR000008">
    <property type="entry name" value="C2_dom"/>
</dbReference>
<dbReference type="PANTHER" id="PTHR10194:SF60">
    <property type="entry name" value="RAS GTPASE-ACTIVATING PROTEIN RASKOL"/>
    <property type="match status" value="1"/>
</dbReference>
<keyword evidence="2" id="KW-0597">Phosphoprotein</keyword>
<feature type="region of interest" description="Disordered" evidence="4">
    <location>
        <begin position="1014"/>
        <end position="1034"/>
    </location>
</feature>
<dbReference type="InterPro" id="IPR021887">
    <property type="entry name" value="DAB2P_C"/>
</dbReference>
<feature type="region of interest" description="Disordered" evidence="4">
    <location>
        <begin position="1106"/>
        <end position="1160"/>
    </location>
</feature>
<feature type="region of interest" description="Disordered" evidence="4">
    <location>
        <begin position="389"/>
        <end position="413"/>
    </location>
</feature>
<dbReference type="Pfam" id="PF00616">
    <property type="entry name" value="RasGAP"/>
    <property type="match status" value="1"/>
</dbReference>
<feature type="compositionally biased region" description="Low complexity" evidence="4">
    <location>
        <begin position="1322"/>
        <end position="1332"/>
    </location>
</feature>
<name>A0A182IKH8_ANOAO</name>
<evidence type="ECO:0000256" key="4">
    <source>
        <dbReference type="SAM" id="MobiDB-lite"/>
    </source>
</evidence>
<dbReference type="Pfam" id="PF12004">
    <property type="entry name" value="DAB2P_C"/>
    <property type="match status" value="1"/>
</dbReference>
<dbReference type="InterPro" id="IPR035892">
    <property type="entry name" value="C2_domain_sf"/>
</dbReference>
<dbReference type="VEuPathDB" id="VectorBase:AATE000869"/>
<dbReference type="InterPro" id="IPR057606">
    <property type="entry name" value="SynGAP1-like_PH"/>
</dbReference>
<feature type="region of interest" description="Disordered" evidence="4">
    <location>
        <begin position="344"/>
        <end position="369"/>
    </location>
</feature>
<feature type="compositionally biased region" description="Polar residues" evidence="4">
    <location>
        <begin position="1115"/>
        <end position="1134"/>
    </location>
</feature>
<organism evidence="5">
    <name type="scientific">Anopheles atroparvus</name>
    <name type="common">European mosquito</name>
    <dbReference type="NCBI Taxonomy" id="41427"/>
    <lineage>
        <taxon>Eukaryota</taxon>
        <taxon>Metazoa</taxon>
        <taxon>Ecdysozoa</taxon>
        <taxon>Arthropoda</taxon>
        <taxon>Hexapoda</taxon>
        <taxon>Insecta</taxon>
        <taxon>Pterygota</taxon>
        <taxon>Neoptera</taxon>
        <taxon>Endopterygota</taxon>
        <taxon>Diptera</taxon>
        <taxon>Nematocera</taxon>
        <taxon>Culicoidea</taxon>
        <taxon>Culicidae</taxon>
        <taxon>Anophelinae</taxon>
        <taxon>Anopheles</taxon>
    </lineage>
</organism>
<feature type="compositionally biased region" description="Low complexity" evidence="4">
    <location>
        <begin position="950"/>
        <end position="960"/>
    </location>
</feature>
<feature type="compositionally biased region" description="Polar residues" evidence="4">
    <location>
        <begin position="961"/>
        <end position="974"/>
    </location>
</feature>
<dbReference type="GO" id="GO:0005096">
    <property type="term" value="F:GTPase activator activity"/>
    <property type="evidence" value="ECO:0007669"/>
    <property type="project" value="UniProtKB-KW"/>
</dbReference>
<dbReference type="InterPro" id="IPR023152">
    <property type="entry name" value="RasGAP_CS"/>
</dbReference>
<feature type="compositionally biased region" description="Basic and acidic residues" evidence="4">
    <location>
        <begin position="344"/>
        <end position="353"/>
    </location>
</feature>
<feature type="region of interest" description="Disordered" evidence="4">
    <location>
        <begin position="24"/>
        <end position="56"/>
    </location>
</feature>
<dbReference type="PROSITE" id="PS00509">
    <property type="entry name" value="RAS_GTPASE_ACTIV_1"/>
    <property type="match status" value="1"/>
</dbReference>
<dbReference type="CDD" id="cd05136">
    <property type="entry name" value="RasGAP_DAB2IP"/>
    <property type="match status" value="1"/>
</dbReference>
<keyword evidence="3" id="KW-0175">Coiled coil</keyword>
<feature type="region of interest" description="Disordered" evidence="4">
    <location>
        <begin position="1322"/>
        <end position="1341"/>
    </location>
</feature>
<dbReference type="EnsemblMetazoa" id="AATE000869-RA">
    <property type="protein sequence ID" value="AATE000869-PA.1"/>
    <property type="gene ID" value="AATE000869"/>
</dbReference>
<dbReference type="Pfam" id="PF25321">
    <property type="entry name" value="PH_RASGAP"/>
    <property type="match status" value="1"/>
</dbReference>
<feature type="region of interest" description="Disordered" evidence="4">
    <location>
        <begin position="1529"/>
        <end position="1577"/>
    </location>
</feature>
<accession>A0A182IKH8</accession>
<dbReference type="PANTHER" id="PTHR10194">
    <property type="entry name" value="RAS GTPASE-ACTIVATING PROTEINS"/>
    <property type="match status" value="1"/>
</dbReference>
<dbReference type="CDD" id="cd04013">
    <property type="entry name" value="C2_SynGAP_like"/>
    <property type="match status" value="1"/>
</dbReference>
<dbReference type="InterPro" id="IPR001936">
    <property type="entry name" value="RasGAP_dom"/>
</dbReference>
<dbReference type="SUPFAM" id="SSF50729">
    <property type="entry name" value="PH domain-like"/>
    <property type="match status" value="1"/>
</dbReference>